<protein>
    <submittedName>
        <fullName evidence="1">Uncharacterized protein</fullName>
    </submittedName>
</protein>
<gene>
    <name evidence="1" type="ORF">OCBIM_22036847mg</name>
</gene>
<dbReference type="EMBL" id="KQ422876">
    <property type="protein sequence ID" value="KOF74067.1"/>
    <property type="molecule type" value="Genomic_DNA"/>
</dbReference>
<proteinExistence type="predicted"/>
<name>A0A0L8GAL2_OCTBM</name>
<sequence length="71" mass="8723">MILCTSWHETLNEYQRSNWSKPKMILKCIPKLTMLLIVWEVIIVLTKQKQHSYVSFLRLERKKKREKETKF</sequence>
<reference evidence="1" key="1">
    <citation type="submission" date="2015-07" db="EMBL/GenBank/DDBJ databases">
        <title>MeaNS - Measles Nucleotide Surveillance Program.</title>
        <authorList>
            <person name="Tran T."/>
            <person name="Druce J."/>
        </authorList>
    </citation>
    <scope>NUCLEOTIDE SEQUENCE</scope>
    <source>
        <strain evidence="1">UCB-OBI-ISO-001</strain>
        <tissue evidence="1">Gonad</tissue>
    </source>
</reference>
<dbReference type="AlphaFoldDB" id="A0A0L8GAL2"/>
<organism evidence="1">
    <name type="scientific">Octopus bimaculoides</name>
    <name type="common">California two-spotted octopus</name>
    <dbReference type="NCBI Taxonomy" id="37653"/>
    <lineage>
        <taxon>Eukaryota</taxon>
        <taxon>Metazoa</taxon>
        <taxon>Spiralia</taxon>
        <taxon>Lophotrochozoa</taxon>
        <taxon>Mollusca</taxon>
        <taxon>Cephalopoda</taxon>
        <taxon>Coleoidea</taxon>
        <taxon>Octopodiformes</taxon>
        <taxon>Octopoda</taxon>
        <taxon>Incirrata</taxon>
        <taxon>Octopodidae</taxon>
        <taxon>Octopus</taxon>
    </lineage>
</organism>
<accession>A0A0L8GAL2</accession>
<evidence type="ECO:0000313" key="1">
    <source>
        <dbReference type="EMBL" id="KOF74067.1"/>
    </source>
</evidence>